<comment type="caution">
    <text evidence="3">The sequence shown here is derived from an EMBL/GenBank/DDBJ whole genome shotgun (WGS) entry which is preliminary data.</text>
</comment>
<dbReference type="PANTHER" id="PTHR32125">
    <property type="entry name" value="2-C-METHYL-D-ERYTHRITOL 4-PHOSPHATE CYTIDYLYLTRANSFERASE, CHLOROPLASTIC"/>
    <property type="match status" value="1"/>
</dbReference>
<dbReference type="Pfam" id="PF01128">
    <property type="entry name" value="IspD"/>
    <property type="match status" value="1"/>
</dbReference>
<dbReference type="InterPro" id="IPR050088">
    <property type="entry name" value="IspD/TarI_cytidylyltransf_bact"/>
</dbReference>
<dbReference type="Proteomes" id="UP000256650">
    <property type="component" value="Unassembled WGS sequence"/>
</dbReference>
<evidence type="ECO:0000256" key="2">
    <source>
        <dbReference type="ARBA" id="ARBA00022695"/>
    </source>
</evidence>
<accession>A0A3D8I8V0</accession>
<dbReference type="SUPFAM" id="SSF53448">
    <property type="entry name" value="Nucleotide-diphospho-sugar transferases"/>
    <property type="match status" value="1"/>
</dbReference>
<dbReference type="GO" id="GO:0008299">
    <property type="term" value="P:isoprenoid biosynthetic process"/>
    <property type="evidence" value="ECO:0007669"/>
    <property type="project" value="InterPro"/>
</dbReference>
<dbReference type="InterPro" id="IPR029044">
    <property type="entry name" value="Nucleotide-diphossugar_trans"/>
</dbReference>
<dbReference type="OrthoDB" id="9804336at2"/>
<gene>
    <name evidence="3" type="ORF">CQA43_09085</name>
</gene>
<dbReference type="GeneID" id="82536433"/>
<reference evidence="3 4" key="1">
    <citation type="submission" date="2018-04" db="EMBL/GenBank/DDBJ databases">
        <title>Novel Campyloabacter and Helicobacter Species and Strains.</title>
        <authorList>
            <person name="Mannion A.J."/>
            <person name="Shen Z."/>
            <person name="Fox J.G."/>
        </authorList>
    </citation>
    <scope>NUCLEOTIDE SEQUENCE [LARGE SCALE GENOMIC DNA]</scope>
    <source>
        <strain evidence="3 4">MIT 99-5101</strain>
    </source>
</reference>
<organism evidence="3 4">
    <name type="scientific">Helicobacter ganmani</name>
    <dbReference type="NCBI Taxonomy" id="60246"/>
    <lineage>
        <taxon>Bacteria</taxon>
        <taxon>Pseudomonadati</taxon>
        <taxon>Campylobacterota</taxon>
        <taxon>Epsilonproteobacteria</taxon>
        <taxon>Campylobacterales</taxon>
        <taxon>Helicobacteraceae</taxon>
        <taxon>Helicobacter</taxon>
    </lineage>
</organism>
<dbReference type="CDD" id="cd02516">
    <property type="entry name" value="CDP-ME_synthetase"/>
    <property type="match status" value="1"/>
</dbReference>
<keyword evidence="4" id="KW-1185">Reference proteome</keyword>
<dbReference type="PANTHER" id="PTHR32125:SF4">
    <property type="entry name" value="2-C-METHYL-D-ERYTHRITOL 4-PHOSPHATE CYTIDYLYLTRANSFERASE, CHLOROPLASTIC"/>
    <property type="match status" value="1"/>
</dbReference>
<name>A0A3D8I8V0_9HELI</name>
<dbReference type="AlphaFoldDB" id="A0A3D8I8V0"/>
<dbReference type="EMBL" id="NXLS01000014">
    <property type="protein sequence ID" value="RDU61579.1"/>
    <property type="molecule type" value="Genomic_DNA"/>
</dbReference>
<proteinExistence type="predicted"/>
<evidence type="ECO:0000256" key="1">
    <source>
        <dbReference type="ARBA" id="ARBA00022679"/>
    </source>
</evidence>
<sequence>MKNIVVIFAGGTGQRMNHKSGIPKQFLTIGGIPVIIHTLKIFESHHKIDKILVVCLESYIPKLQAEISKYQISKIAEIIPGGVSGQESIFLGLQCAKKYSKNPRDIVLIHDGVRPLITHEEITQNLACVEQHGNAISASKTYETIALKGEAGEIQTIFDREECMVAKAPQSFILEEILRIHHRAKKEKRSFIDTASMANFYGIPLHFVECSVCNVKLTTAMDYYLIESIMKTRDVENIFGI</sequence>
<evidence type="ECO:0000313" key="4">
    <source>
        <dbReference type="Proteomes" id="UP000256650"/>
    </source>
</evidence>
<dbReference type="InterPro" id="IPR034683">
    <property type="entry name" value="IspD/TarI"/>
</dbReference>
<dbReference type="Gene3D" id="3.90.550.10">
    <property type="entry name" value="Spore Coat Polysaccharide Biosynthesis Protein SpsA, Chain A"/>
    <property type="match status" value="1"/>
</dbReference>
<keyword evidence="1 3" id="KW-0808">Transferase</keyword>
<dbReference type="RefSeq" id="WP_115552281.1">
    <property type="nucleotide sequence ID" value="NZ_CAOOIB010000005.1"/>
</dbReference>
<dbReference type="InterPro" id="IPR018294">
    <property type="entry name" value="ISPD_synthase_CS"/>
</dbReference>
<evidence type="ECO:0000313" key="3">
    <source>
        <dbReference type="EMBL" id="RDU61579.1"/>
    </source>
</evidence>
<keyword evidence="2 3" id="KW-0548">Nucleotidyltransferase</keyword>
<dbReference type="GO" id="GO:0050518">
    <property type="term" value="F:2-C-methyl-D-erythritol 4-phosphate cytidylyltransferase activity"/>
    <property type="evidence" value="ECO:0007669"/>
    <property type="project" value="TreeGrafter"/>
</dbReference>
<protein>
    <submittedName>
        <fullName evidence="3">2-C-methyl-D-erythritol 4-phosphate cytidylyltransferase</fullName>
    </submittedName>
</protein>
<dbReference type="PROSITE" id="PS01295">
    <property type="entry name" value="ISPD"/>
    <property type="match status" value="1"/>
</dbReference>